<keyword evidence="2" id="KW-1185">Reference proteome</keyword>
<organism evidence="1 2">
    <name type="scientific">Parasponia andersonii</name>
    <name type="common">Sponia andersonii</name>
    <dbReference type="NCBI Taxonomy" id="3476"/>
    <lineage>
        <taxon>Eukaryota</taxon>
        <taxon>Viridiplantae</taxon>
        <taxon>Streptophyta</taxon>
        <taxon>Embryophyta</taxon>
        <taxon>Tracheophyta</taxon>
        <taxon>Spermatophyta</taxon>
        <taxon>Magnoliopsida</taxon>
        <taxon>eudicotyledons</taxon>
        <taxon>Gunneridae</taxon>
        <taxon>Pentapetalae</taxon>
        <taxon>rosids</taxon>
        <taxon>fabids</taxon>
        <taxon>Rosales</taxon>
        <taxon>Cannabaceae</taxon>
        <taxon>Parasponia</taxon>
    </lineage>
</organism>
<sequence>EVKKISSSNSSQATREDLLESGMADPFSLPLLSSPDDFIISISQLSHTPALFGFELWSCFIFQDLGWWVLSFVWDSIKRSLPMLGGIKLLIFNSIIQKQHCFK</sequence>
<evidence type="ECO:0000313" key="1">
    <source>
        <dbReference type="EMBL" id="PON53717.1"/>
    </source>
</evidence>
<accession>A0A2P5BY43</accession>
<proteinExistence type="predicted"/>
<dbReference type="EMBL" id="JXTB01000203">
    <property type="protein sequence ID" value="PON53717.1"/>
    <property type="molecule type" value="Genomic_DNA"/>
</dbReference>
<protein>
    <submittedName>
        <fullName evidence="1">Uncharacterized protein</fullName>
    </submittedName>
</protein>
<evidence type="ECO:0000313" key="2">
    <source>
        <dbReference type="Proteomes" id="UP000237105"/>
    </source>
</evidence>
<gene>
    <name evidence="1" type="ORF">PanWU01x14_200590</name>
</gene>
<reference evidence="2" key="1">
    <citation type="submission" date="2016-06" db="EMBL/GenBank/DDBJ databases">
        <title>Parallel loss of symbiosis genes in relatives of nitrogen-fixing non-legume Parasponia.</title>
        <authorList>
            <person name="Van Velzen R."/>
            <person name="Holmer R."/>
            <person name="Bu F."/>
            <person name="Rutten L."/>
            <person name="Van Zeijl A."/>
            <person name="Liu W."/>
            <person name="Santuari L."/>
            <person name="Cao Q."/>
            <person name="Sharma T."/>
            <person name="Shen D."/>
            <person name="Roswanjaya Y."/>
            <person name="Wardhani T."/>
            <person name="Kalhor M.S."/>
            <person name="Jansen J."/>
            <person name="Van den Hoogen J."/>
            <person name="Gungor B."/>
            <person name="Hartog M."/>
            <person name="Hontelez J."/>
            <person name="Verver J."/>
            <person name="Yang W.-C."/>
            <person name="Schijlen E."/>
            <person name="Repin R."/>
            <person name="Schilthuizen M."/>
            <person name="Schranz E."/>
            <person name="Heidstra R."/>
            <person name="Miyata K."/>
            <person name="Fedorova E."/>
            <person name="Kohlen W."/>
            <person name="Bisseling T."/>
            <person name="Smit S."/>
            <person name="Geurts R."/>
        </authorList>
    </citation>
    <scope>NUCLEOTIDE SEQUENCE [LARGE SCALE GENOMIC DNA]</scope>
    <source>
        <strain evidence="2">cv. WU1-14</strain>
    </source>
</reference>
<dbReference type="AlphaFoldDB" id="A0A2P5BY43"/>
<name>A0A2P5BY43_PARAD</name>
<feature type="non-terminal residue" evidence="1">
    <location>
        <position position="1"/>
    </location>
</feature>
<dbReference type="Proteomes" id="UP000237105">
    <property type="component" value="Unassembled WGS sequence"/>
</dbReference>
<comment type="caution">
    <text evidence="1">The sequence shown here is derived from an EMBL/GenBank/DDBJ whole genome shotgun (WGS) entry which is preliminary data.</text>
</comment>